<dbReference type="GO" id="GO:0016020">
    <property type="term" value="C:membrane"/>
    <property type="evidence" value="ECO:0007669"/>
    <property type="project" value="UniProtKB-SubCell"/>
</dbReference>
<feature type="compositionally biased region" description="Basic and acidic residues" evidence="3">
    <location>
        <begin position="38"/>
        <end position="47"/>
    </location>
</feature>
<evidence type="ECO:0000256" key="3">
    <source>
        <dbReference type="SAM" id="MobiDB-lite"/>
    </source>
</evidence>
<keyword evidence="4" id="KW-0812">Transmembrane</keyword>
<dbReference type="PANTHER" id="PTHR37042">
    <property type="entry name" value="OUTER MEMBRANE PROTEIN RV1973"/>
    <property type="match status" value="1"/>
</dbReference>
<proteinExistence type="predicted"/>
<evidence type="ECO:0000256" key="1">
    <source>
        <dbReference type="ARBA" id="ARBA00004370"/>
    </source>
</evidence>
<evidence type="ECO:0000313" key="5">
    <source>
        <dbReference type="EMBL" id="SBS79681.1"/>
    </source>
</evidence>
<keyword evidence="4" id="KW-1133">Transmembrane helix</keyword>
<comment type="subcellular location">
    <subcellularLocation>
        <location evidence="1">Membrane</location>
    </subcellularLocation>
</comment>
<feature type="transmembrane region" description="Helical" evidence="4">
    <location>
        <begin position="77"/>
        <end position="99"/>
    </location>
</feature>
<reference evidence="5" key="1">
    <citation type="submission" date="2016-03" db="EMBL/GenBank/DDBJ databases">
        <authorList>
            <person name="Ploux O."/>
        </authorList>
    </citation>
    <scope>NUCLEOTIDE SEQUENCE</scope>
    <source>
        <strain evidence="5">UC10</strain>
    </source>
</reference>
<accession>A0A1Y5PTZ5</accession>
<protein>
    <recommendedName>
        <fullName evidence="6">MCE associated membrane protein</fullName>
    </recommendedName>
</protein>
<dbReference type="PANTHER" id="PTHR37042:SF4">
    <property type="entry name" value="OUTER MEMBRANE PROTEIN RV1973"/>
    <property type="match status" value="1"/>
</dbReference>
<evidence type="ECO:0000256" key="2">
    <source>
        <dbReference type="ARBA" id="ARBA00023136"/>
    </source>
</evidence>
<feature type="region of interest" description="Disordered" evidence="3">
    <location>
        <begin position="28"/>
        <end position="47"/>
    </location>
</feature>
<name>A0A1Y5PTZ5_9MYCO</name>
<sequence>MQWATAQSVHLHTRGTARANCDEWTSHRPRRRAIQRPEFQRNRRGRMETDVGSGELIAADHATSAEAVDMRSRRKRWLIISATVFVVLAGAITTLGVVLGRTHQQAVASGDTDAAAIAAAKDCVSATQPPSAAALPASQAKLIACSTGDFATQAQWYGAVLDEAYQAVNVRVQVPDMHAAVERHNGDGSIIALVAFRAVISQPGMADRENGYRVRVRMVAENGTFKMSNLDQVAQ</sequence>
<keyword evidence="2 4" id="KW-0472">Membrane</keyword>
<gene>
    <name evidence="5" type="ORF">MHPYR_90031</name>
</gene>
<dbReference type="AlphaFoldDB" id="A0A1Y5PTZ5"/>
<evidence type="ECO:0008006" key="6">
    <source>
        <dbReference type="Google" id="ProtNLM"/>
    </source>
</evidence>
<organism evidence="5">
    <name type="scientific">uncultured Mycobacterium sp</name>
    <dbReference type="NCBI Taxonomy" id="171292"/>
    <lineage>
        <taxon>Bacteria</taxon>
        <taxon>Bacillati</taxon>
        <taxon>Actinomycetota</taxon>
        <taxon>Actinomycetes</taxon>
        <taxon>Mycobacteriales</taxon>
        <taxon>Mycobacteriaceae</taxon>
        <taxon>Mycobacterium</taxon>
        <taxon>environmental samples</taxon>
    </lineage>
</organism>
<evidence type="ECO:0000256" key="4">
    <source>
        <dbReference type="SAM" id="Phobius"/>
    </source>
</evidence>
<dbReference type="EMBL" id="FLQS01000089">
    <property type="protein sequence ID" value="SBS79681.1"/>
    <property type="molecule type" value="Genomic_DNA"/>
</dbReference>